<feature type="transmembrane region" description="Helical" evidence="1">
    <location>
        <begin position="30"/>
        <end position="51"/>
    </location>
</feature>
<proteinExistence type="predicted"/>
<keyword evidence="1" id="KW-0812">Transmembrane</keyword>
<sequence>MQILVLWIEYIKMRSIYMIIGGGKKGSFPLFWIGGQTHLWLEAFVFFHGISNSWNQLLSFKSEVNLLPEEGFGFFFVILGGEGVASVLSFLPFLQGLNIYKFK</sequence>
<accession>A0A6M2ES44</accession>
<evidence type="ECO:0000256" key="1">
    <source>
        <dbReference type="SAM" id="Phobius"/>
    </source>
</evidence>
<dbReference type="AlphaFoldDB" id="A0A6M2ES44"/>
<feature type="transmembrane region" description="Helical" evidence="1">
    <location>
        <begin position="71"/>
        <end position="94"/>
    </location>
</feature>
<reference evidence="2" key="1">
    <citation type="submission" date="2020-03" db="EMBL/GenBank/DDBJ databases">
        <authorList>
            <person name="Zhang R."/>
        </authorList>
    </citation>
    <scope>NUCLEOTIDE SEQUENCE</scope>
</reference>
<keyword evidence="1" id="KW-1133">Transmembrane helix</keyword>
<name>A0A6M2ES44_9ROSI</name>
<evidence type="ECO:0000313" key="2">
    <source>
        <dbReference type="EMBL" id="NUU87491.1"/>
    </source>
</evidence>
<keyword evidence="1" id="KW-0472">Membrane</keyword>
<organism evidence="2">
    <name type="scientific">Populus davidiana</name>
    <dbReference type="NCBI Taxonomy" id="266767"/>
    <lineage>
        <taxon>Eukaryota</taxon>
        <taxon>Viridiplantae</taxon>
        <taxon>Streptophyta</taxon>
        <taxon>Embryophyta</taxon>
        <taxon>Tracheophyta</taxon>
        <taxon>Spermatophyta</taxon>
        <taxon>Magnoliopsida</taxon>
        <taxon>eudicotyledons</taxon>
        <taxon>Gunneridae</taxon>
        <taxon>Pentapetalae</taxon>
        <taxon>rosids</taxon>
        <taxon>fabids</taxon>
        <taxon>Malpighiales</taxon>
        <taxon>Salicaceae</taxon>
        <taxon>Saliceae</taxon>
        <taxon>Populus</taxon>
    </lineage>
</organism>
<protein>
    <submittedName>
        <fullName evidence="2">Uncharacterized protein</fullName>
    </submittedName>
</protein>
<dbReference type="EMBL" id="GILB01007158">
    <property type="protein sequence ID" value="NUU87491.1"/>
    <property type="molecule type" value="Transcribed_RNA"/>
</dbReference>